<sequence length="202" mass="22233">MWEHVTVEVRKKRENQNKTVVWIFDGPVVACDRMRCTNCHVEEEEVGDGVEESGGGVDAVNGIGRTRTHLQTAAGCRGSPRASRWSKAGPCWGGLAEKGGWRPKAHGRTVKGRRTGRYGAAHDSHRSEARPHRAQRSTPRSKRHWSDAGRRILVLALTQSRLTVAVHTAPVGSTPGGDGRRVADGYPRDPYRNPAQTDGRLF</sequence>
<evidence type="ECO:0000313" key="2">
    <source>
        <dbReference type="EMBL" id="KAF7263103.1"/>
    </source>
</evidence>
<feature type="compositionally biased region" description="Basic residues" evidence="1">
    <location>
        <begin position="132"/>
        <end position="143"/>
    </location>
</feature>
<comment type="caution">
    <text evidence="2">The sequence shown here is derived from an EMBL/GenBank/DDBJ whole genome shotgun (WGS) entry which is preliminary data.</text>
</comment>
<reference evidence="2" key="1">
    <citation type="submission" date="2020-08" db="EMBL/GenBank/DDBJ databases">
        <title>Genome sequencing and assembly of the red palm weevil Rhynchophorus ferrugineus.</title>
        <authorList>
            <person name="Dias G.B."/>
            <person name="Bergman C.M."/>
            <person name="Manee M."/>
        </authorList>
    </citation>
    <scope>NUCLEOTIDE SEQUENCE</scope>
    <source>
        <strain evidence="2">AA-2017</strain>
        <tissue evidence="2">Whole larva</tissue>
    </source>
</reference>
<proteinExistence type="predicted"/>
<dbReference type="Proteomes" id="UP000625711">
    <property type="component" value="Unassembled WGS sequence"/>
</dbReference>
<feature type="region of interest" description="Disordered" evidence="1">
    <location>
        <begin position="102"/>
        <end position="146"/>
    </location>
</feature>
<protein>
    <submittedName>
        <fullName evidence="2">Uncharacterized protein</fullName>
    </submittedName>
</protein>
<keyword evidence="3" id="KW-1185">Reference proteome</keyword>
<dbReference type="EMBL" id="JAACXV010023252">
    <property type="protein sequence ID" value="KAF7263103.1"/>
    <property type="molecule type" value="Genomic_DNA"/>
</dbReference>
<feature type="region of interest" description="Disordered" evidence="1">
    <location>
        <begin position="168"/>
        <end position="202"/>
    </location>
</feature>
<dbReference type="AlphaFoldDB" id="A0A834HKT1"/>
<name>A0A834HKT1_RHYFE</name>
<feature type="compositionally biased region" description="Basic residues" evidence="1">
    <location>
        <begin position="102"/>
        <end position="116"/>
    </location>
</feature>
<evidence type="ECO:0000256" key="1">
    <source>
        <dbReference type="SAM" id="MobiDB-lite"/>
    </source>
</evidence>
<accession>A0A834HKT1</accession>
<feature type="compositionally biased region" description="Basic and acidic residues" evidence="1">
    <location>
        <begin position="178"/>
        <end position="191"/>
    </location>
</feature>
<feature type="compositionally biased region" description="Basic and acidic residues" evidence="1">
    <location>
        <begin position="120"/>
        <end position="131"/>
    </location>
</feature>
<evidence type="ECO:0000313" key="3">
    <source>
        <dbReference type="Proteomes" id="UP000625711"/>
    </source>
</evidence>
<organism evidence="2 3">
    <name type="scientific">Rhynchophorus ferrugineus</name>
    <name type="common">Red palm weevil</name>
    <name type="synonym">Curculio ferrugineus</name>
    <dbReference type="NCBI Taxonomy" id="354439"/>
    <lineage>
        <taxon>Eukaryota</taxon>
        <taxon>Metazoa</taxon>
        <taxon>Ecdysozoa</taxon>
        <taxon>Arthropoda</taxon>
        <taxon>Hexapoda</taxon>
        <taxon>Insecta</taxon>
        <taxon>Pterygota</taxon>
        <taxon>Neoptera</taxon>
        <taxon>Endopterygota</taxon>
        <taxon>Coleoptera</taxon>
        <taxon>Polyphaga</taxon>
        <taxon>Cucujiformia</taxon>
        <taxon>Curculionidae</taxon>
        <taxon>Dryophthorinae</taxon>
        <taxon>Rhynchophorus</taxon>
    </lineage>
</organism>
<gene>
    <name evidence="2" type="ORF">GWI33_003613</name>
</gene>